<evidence type="ECO:0000313" key="3">
    <source>
        <dbReference type="Proteomes" id="UP000094236"/>
    </source>
</evidence>
<protein>
    <submittedName>
        <fullName evidence="2">Uncharacterized protein</fullName>
    </submittedName>
</protein>
<reference evidence="3" key="1">
    <citation type="submission" date="2016-05" db="EMBL/GenBank/DDBJ databases">
        <title>Comparative genomics of biotechnologically important yeasts.</title>
        <authorList>
            <consortium name="DOE Joint Genome Institute"/>
            <person name="Riley R."/>
            <person name="Haridas S."/>
            <person name="Wolfe K.H."/>
            <person name="Lopes M.R."/>
            <person name="Hittinger C.T."/>
            <person name="Goker M."/>
            <person name="Salamov A."/>
            <person name="Wisecaver J."/>
            <person name="Long T.M."/>
            <person name="Aerts A.L."/>
            <person name="Barry K."/>
            <person name="Choi C."/>
            <person name="Clum A."/>
            <person name="Coughlan A.Y."/>
            <person name="Deshpande S."/>
            <person name="Douglass A.P."/>
            <person name="Hanson S.J."/>
            <person name="Klenk H.-P."/>
            <person name="Labutti K."/>
            <person name="Lapidus A."/>
            <person name="Lindquist E."/>
            <person name="Lipzen A."/>
            <person name="Meier-Kolthoff J.P."/>
            <person name="Ohm R.A."/>
            <person name="Otillar R.P."/>
            <person name="Pangilinan J."/>
            <person name="Peng Y."/>
            <person name="Rokas A."/>
            <person name="Rosa C.A."/>
            <person name="Scheuner C."/>
            <person name="Sibirny A.A."/>
            <person name="Slot J.C."/>
            <person name="Stielow J.B."/>
            <person name="Sun H."/>
            <person name="Kurtzman C.P."/>
            <person name="Blackwell M."/>
            <person name="Grigoriev I.V."/>
            <person name="Jeffries T.W."/>
        </authorList>
    </citation>
    <scope>NUCLEOTIDE SEQUENCE [LARGE SCALE GENOMIC DNA]</scope>
    <source>
        <strain evidence="3">NRRL Y-2460</strain>
    </source>
</reference>
<evidence type="ECO:0000313" key="2">
    <source>
        <dbReference type="EMBL" id="ODV93144.1"/>
    </source>
</evidence>
<evidence type="ECO:0000256" key="1">
    <source>
        <dbReference type="SAM" id="MobiDB-lite"/>
    </source>
</evidence>
<dbReference type="Proteomes" id="UP000094236">
    <property type="component" value="Unassembled WGS sequence"/>
</dbReference>
<organism evidence="2 3">
    <name type="scientific">Pachysolen tannophilus NRRL Y-2460</name>
    <dbReference type="NCBI Taxonomy" id="669874"/>
    <lineage>
        <taxon>Eukaryota</taxon>
        <taxon>Fungi</taxon>
        <taxon>Dikarya</taxon>
        <taxon>Ascomycota</taxon>
        <taxon>Saccharomycotina</taxon>
        <taxon>Pichiomycetes</taxon>
        <taxon>Pachysolenaceae</taxon>
        <taxon>Pachysolen</taxon>
    </lineage>
</organism>
<name>A0A1E4TN20_PACTA</name>
<dbReference type="AlphaFoldDB" id="A0A1E4TN20"/>
<accession>A0A1E4TN20</accession>
<gene>
    <name evidence="2" type="ORF">PACTADRAFT_4931</name>
</gene>
<feature type="region of interest" description="Disordered" evidence="1">
    <location>
        <begin position="38"/>
        <end position="158"/>
    </location>
</feature>
<dbReference type="OrthoDB" id="10306637at2759"/>
<sequence length="358" mass="41144">MFRRSQKFVSTFKRSYATESNSDAFLKDLLTRVQAIKTQSQQQQPVKKFASNKKLPGARQNNKGNNGNKNFKRFDKKNTSLNRESRASNQQQDSSQYANSQSQQPQQRPRKFNKDSQIGEGFTDVMDSFNAKKNNDQSRPRKSFNSNRKNLQDTPRTSRFINKKVTQKPKRSLTPRLNTSMKVSEKRQDVTKVAGSYSPSVPSLGSLIKYSPRLSYDANSRVVRATLQLLENKNVFLTKDKPSIFPVEYSKIPQVKLSPYPYKEIKYNDPRFKFSHLKNVSNVEFNDEEVNEIFNNTVFGKLNDLKIDNSAFSSDKLLLNAQVVKNQLNSNIFYNVAGRKERIVKSLTGLEPVKNLVE</sequence>
<proteinExistence type="predicted"/>
<feature type="compositionally biased region" description="Polar residues" evidence="1">
    <location>
        <begin position="143"/>
        <end position="158"/>
    </location>
</feature>
<feature type="compositionally biased region" description="Low complexity" evidence="1">
    <location>
        <begin position="88"/>
        <end position="107"/>
    </location>
</feature>
<feature type="compositionally biased region" description="Basic and acidic residues" evidence="1">
    <location>
        <begin position="72"/>
        <end position="86"/>
    </location>
</feature>
<keyword evidence="3" id="KW-1185">Reference proteome</keyword>
<dbReference type="EMBL" id="KV454018">
    <property type="protein sequence ID" value="ODV93144.1"/>
    <property type="molecule type" value="Genomic_DNA"/>
</dbReference>